<feature type="signal peptide" evidence="1">
    <location>
        <begin position="1"/>
        <end position="17"/>
    </location>
</feature>
<keyword evidence="1" id="KW-0732">Signal</keyword>
<dbReference type="Proteomes" id="UP001434883">
    <property type="component" value="Unassembled WGS sequence"/>
</dbReference>
<proteinExistence type="predicted"/>
<comment type="caution">
    <text evidence="2">The sequence shown here is derived from an EMBL/GenBank/DDBJ whole genome shotgun (WGS) entry which is preliminary data.</text>
</comment>
<accession>A0ABV0QFF2</accession>
<sequence>MWCFVLACAANIPTSLAAKKPGKMRVQLMKVLRCSSSGKRRRYSDCRPIWPIGCPGPTSTLQTSPCSDLMLQHLTFRTPFTILYRSEKERFVFFVTQHLKMYTKKDTCYPL</sequence>
<keyword evidence="3" id="KW-1185">Reference proteome</keyword>
<protein>
    <recommendedName>
        <fullName evidence="4">Secreted protein</fullName>
    </recommendedName>
</protein>
<evidence type="ECO:0000313" key="3">
    <source>
        <dbReference type="Proteomes" id="UP001434883"/>
    </source>
</evidence>
<feature type="chain" id="PRO_5047300505" description="Secreted protein" evidence="1">
    <location>
        <begin position="18"/>
        <end position="111"/>
    </location>
</feature>
<evidence type="ECO:0008006" key="4">
    <source>
        <dbReference type="Google" id="ProtNLM"/>
    </source>
</evidence>
<dbReference type="EMBL" id="JAHRIN010009366">
    <property type="protein sequence ID" value="MEQ2194546.1"/>
    <property type="molecule type" value="Genomic_DNA"/>
</dbReference>
<reference evidence="2 3" key="1">
    <citation type="submission" date="2021-06" db="EMBL/GenBank/DDBJ databases">
        <authorList>
            <person name="Palmer J.M."/>
        </authorList>
    </citation>
    <scope>NUCLEOTIDE SEQUENCE [LARGE SCALE GENOMIC DNA]</scope>
    <source>
        <strain evidence="2 3">XC_2019</strain>
        <tissue evidence="2">Muscle</tissue>
    </source>
</reference>
<organism evidence="2 3">
    <name type="scientific">Xenoophorus captivus</name>
    <dbReference type="NCBI Taxonomy" id="1517983"/>
    <lineage>
        <taxon>Eukaryota</taxon>
        <taxon>Metazoa</taxon>
        <taxon>Chordata</taxon>
        <taxon>Craniata</taxon>
        <taxon>Vertebrata</taxon>
        <taxon>Euteleostomi</taxon>
        <taxon>Actinopterygii</taxon>
        <taxon>Neopterygii</taxon>
        <taxon>Teleostei</taxon>
        <taxon>Neoteleostei</taxon>
        <taxon>Acanthomorphata</taxon>
        <taxon>Ovalentaria</taxon>
        <taxon>Atherinomorphae</taxon>
        <taxon>Cyprinodontiformes</taxon>
        <taxon>Goodeidae</taxon>
        <taxon>Xenoophorus</taxon>
    </lineage>
</organism>
<evidence type="ECO:0000256" key="1">
    <source>
        <dbReference type="SAM" id="SignalP"/>
    </source>
</evidence>
<evidence type="ECO:0000313" key="2">
    <source>
        <dbReference type="EMBL" id="MEQ2194546.1"/>
    </source>
</evidence>
<gene>
    <name evidence="2" type="ORF">XENOCAPTIV_030678</name>
</gene>
<name>A0ABV0QFF2_9TELE</name>